<sequence>MNEKEVQDAINYWMEIAKRDYDTMLALFNSGRYPESLFFGHIIIEKIIKSLVTKETREQPPYTHDLLRLAELAKLDLVSEEMDFLDMLNDFNIRARYPEHKLNLYKKCDKAFAEKNLGIIKELYDKLCLKLK</sequence>
<dbReference type="InterPro" id="IPR007842">
    <property type="entry name" value="HEPN_dom"/>
</dbReference>
<accession>A0A1F6Y4F4</accession>
<evidence type="ECO:0000259" key="1">
    <source>
        <dbReference type="PROSITE" id="PS50910"/>
    </source>
</evidence>
<comment type="caution">
    <text evidence="2">The sequence shown here is derived from an EMBL/GenBank/DDBJ whole genome shotgun (WGS) entry which is preliminary data.</text>
</comment>
<dbReference type="EMBL" id="MFVL01000023">
    <property type="protein sequence ID" value="OGJ01189.1"/>
    <property type="molecule type" value="Genomic_DNA"/>
</dbReference>
<feature type="domain" description="HEPN" evidence="1">
    <location>
        <begin position="14"/>
        <end position="123"/>
    </location>
</feature>
<dbReference type="PROSITE" id="PS50910">
    <property type="entry name" value="HEPN"/>
    <property type="match status" value="1"/>
</dbReference>
<evidence type="ECO:0000313" key="3">
    <source>
        <dbReference type="Proteomes" id="UP000177693"/>
    </source>
</evidence>
<organism evidence="2 3">
    <name type="scientific">Candidatus Nomurabacteria bacterium RIFCSPLOWO2_02_FULL_40_67</name>
    <dbReference type="NCBI Taxonomy" id="1801787"/>
    <lineage>
        <taxon>Bacteria</taxon>
        <taxon>Candidatus Nomuraibacteriota</taxon>
    </lineage>
</organism>
<reference evidence="2 3" key="1">
    <citation type="journal article" date="2016" name="Nat. Commun.">
        <title>Thousands of microbial genomes shed light on interconnected biogeochemical processes in an aquifer system.</title>
        <authorList>
            <person name="Anantharaman K."/>
            <person name="Brown C.T."/>
            <person name="Hug L.A."/>
            <person name="Sharon I."/>
            <person name="Castelle C.J."/>
            <person name="Probst A.J."/>
            <person name="Thomas B.C."/>
            <person name="Singh A."/>
            <person name="Wilkins M.J."/>
            <person name="Karaoz U."/>
            <person name="Brodie E.L."/>
            <person name="Williams K.H."/>
            <person name="Hubbard S.S."/>
            <person name="Banfield J.F."/>
        </authorList>
    </citation>
    <scope>NUCLEOTIDE SEQUENCE [LARGE SCALE GENOMIC DNA]</scope>
</reference>
<dbReference type="SMART" id="SM00748">
    <property type="entry name" value="HEPN"/>
    <property type="match status" value="1"/>
</dbReference>
<protein>
    <recommendedName>
        <fullName evidence="1">HEPN domain-containing protein</fullName>
    </recommendedName>
</protein>
<evidence type="ECO:0000313" key="2">
    <source>
        <dbReference type="EMBL" id="OGJ01189.1"/>
    </source>
</evidence>
<dbReference type="AlphaFoldDB" id="A0A1F6Y4F4"/>
<gene>
    <name evidence="2" type="ORF">A3I23_02800</name>
</gene>
<proteinExistence type="predicted"/>
<dbReference type="Proteomes" id="UP000177693">
    <property type="component" value="Unassembled WGS sequence"/>
</dbReference>
<dbReference type="Gene3D" id="1.20.120.330">
    <property type="entry name" value="Nucleotidyltransferases domain 2"/>
    <property type="match status" value="1"/>
</dbReference>
<dbReference type="SUPFAM" id="SSF81593">
    <property type="entry name" value="Nucleotidyltransferase substrate binding subunit/domain"/>
    <property type="match status" value="1"/>
</dbReference>
<dbReference type="Pfam" id="PF05168">
    <property type="entry name" value="HEPN"/>
    <property type="match status" value="1"/>
</dbReference>
<name>A0A1F6Y4F4_9BACT</name>